<dbReference type="EMBL" id="JBHSWT010000670">
    <property type="protein sequence ID" value="MFC6772166.1"/>
    <property type="molecule type" value="Genomic_DNA"/>
</dbReference>
<sequence length="36" mass="3892">MSYEIAVIEGDGIGHEVVPAAIDVLDALDVEFEFVE</sequence>
<proteinExistence type="predicted"/>
<evidence type="ECO:0000313" key="1">
    <source>
        <dbReference type="EMBL" id="MFC6772166.1"/>
    </source>
</evidence>
<evidence type="ECO:0000313" key="2">
    <source>
        <dbReference type="Proteomes" id="UP001596274"/>
    </source>
</evidence>
<accession>A0ABD5T9G0</accession>
<feature type="non-terminal residue" evidence="1">
    <location>
        <position position="36"/>
    </location>
</feature>
<dbReference type="AlphaFoldDB" id="A0ABD5T9G0"/>
<comment type="caution">
    <text evidence="1">The sequence shown here is derived from an EMBL/GenBank/DDBJ whole genome shotgun (WGS) entry which is preliminary data.</text>
</comment>
<keyword evidence="2" id="KW-1185">Reference proteome</keyword>
<organism evidence="1 2">
    <name type="scientific">Halorubrum pallidum</name>
    <dbReference type="NCBI Taxonomy" id="1526114"/>
    <lineage>
        <taxon>Archaea</taxon>
        <taxon>Methanobacteriati</taxon>
        <taxon>Methanobacteriota</taxon>
        <taxon>Stenosarchaea group</taxon>
        <taxon>Halobacteria</taxon>
        <taxon>Halobacteriales</taxon>
        <taxon>Haloferacaceae</taxon>
        <taxon>Halorubrum</taxon>
    </lineage>
</organism>
<protein>
    <submittedName>
        <fullName evidence="1">NAD-dependent isocitrate dehydrogenase</fullName>
    </submittedName>
</protein>
<dbReference type="Gene3D" id="3.40.718.10">
    <property type="entry name" value="Isopropylmalate Dehydrogenase"/>
    <property type="match status" value="1"/>
</dbReference>
<reference evidence="1 2" key="1">
    <citation type="journal article" date="2019" name="Int. J. Syst. Evol. Microbiol.">
        <title>The Global Catalogue of Microorganisms (GCM) 10K type strain sequencing project: providing services to taxonomists for standard genome sequencing and annotation.</title>
        <authorList>
            <consortium name="The Broad Institute Genomics Platform"/>
            <consortium name="The Broad Institute Genome Sequencing Center for Infectious Disease"/>
            <person name="Wu L."/>
            <person name="Ma J."/>
        </authorList>
    </citation>
    <scope>NUCLEOTIDE SEQUENCE [LARGE SCALE GENOMIC DNA]</scope>
    <source>
        <strain evidence="1 2">PJ61</strain>
    </source>
</reference>
<dbReference type="Proteomes" id="UP001596274">
    <property type="component" value="Unassembled WGS sequence"/>
</dbReference>
<dbReference type="SUPFAM" id="SSF53659">
    <property type="entry name" value="Isocitrate/Isopropylmalate dehydrogenase-like"/>
    <property type="match status" value="1"/>
</dbReference>
<name>A0ABD5T9G0_9EURY</name>
<gene>
    <name evidence="1" type="ORF">ACFQDD_11680</name>
</gene>